<dbReference type="HAMAP" id="MF_00948">
    <property type="entry name" value="NusG"/>
    <property type="match status" value="1"/>
</dbReference>
<name>A0A0H5BWU6_9ENTR</name>
<dbReference type="RefSeq" id="WP_281263976.1">
    <property type="nucleotide sequence ID" value="NZ_LN774881.1"/>
</dbReference>
<keyword evidence="1 5" id="KW-0806">Transcription termination</keyword>
<evidence type="ECO:0000256" key="6">
    <source>
        <dbReference type="NCBIfam" id="TIGR00922"/>
    </source>
</evidence>
<dbReference type="PROSITE" id="PS01014">
    <property type="entry name" value="NUSG"/>
    <property type="match status" value="1"/>
</dbReference>
<dbReference type="GO" id="GO:0005829">
    <property type="term" value="C:cytosol"/>
    <property type="evidence" value="ECO:0007669"/>
    <property type="project" value="TreeGrafter"/>
</dbReference>
<comment type="similarity">
    <text evidence="5 7">Belongs to the NusG family.</text>
</comment>
<evidence type="ECO:0000256" key="3">
    <source>
        <dbReference type="ARBA" id="ARBA00023015"/>
    </source>
</evidence>
<dbReference type="PATRIC" id="fig|1594731.3.peg.108"/>
<dbReference type="STRING" id="1594731.WEOB_116"/>
<dbReference type="GO" id="GO:0031564">
    <property type="term" value="P:transcription antitermination"/>
    <property type="evidence" value="ECO:0007669"/>
    <property type="project" value="UniProtKB-UniRule"/>
</dbReference>
<dbReference type="GO" id="GO:0032784">
    <property type="term" value="P:regulation of DNA-templated transcription elongation"/>
    <property type="evidence" value="ECO:0007669"/>
    <property type="project" value="InterPro"/>
</dbReference>
<dbReference type="KEGG" id="wca:WEOB_116"/>
<sequence length="182" mass="21422">MIVNVQKKRWYVVQVFSGFENRVVQSLYERIKLYKVEEFFGKVIVPTESVVEIRFGRRCKSERKFFPGYVLINMIVNDFTWHFIRNIPKILGFVGGTSDRPVPMTEKEVNVIMNRLQRFGDKPRPKRLFEPGELIRVNDGPFSDFHGTVEEVDYDKNRLKVSVLIFGRSTPVELDFRQVEKG</sequence>
<dbReference type="Gene3D" id="3.30.70.940">
    <property type="entry name" value="NusG, N-terminal domain"/>
    <property type="match status" value="1"/>
</dbReference>
<reference evidence="11" key="1">
    <citation type="submission" date="2015-01" db="EMBL/GenBank/DDBJ databases">
        <authorList>
            <person name="Manzano-Marin A."/>
            <person name="Manzano-Marin A."/>
        </authorList>
    </citation>
    <scope>NUCLEOTIDE SEQUENCE [LARGE SCALE GENOMIC DNA]</scope>
    <source>
        <strain evidence="11">obscurior</strain>
    </source>
</reference>
<dbReference type="InterPro" id="IPR036735">
    <property type="entry name" value="NGN_dom_sf"/>
</dbReference>
<keyword evidence="2 5" id="KW-0889">Transcription antitermination</keyword>
<dbReference type="InterPro" id="IPR005824">
    <property type="entry name" value="KOW"/>
</dbReference>
<dbReference type="SUPFAM" id="SSF82679">
    <property type="entry name" value="N-utilization substance G protein NusG, N-terminal domain"/>
    <property type="match status" value="1"/>
</dbReference>
<dbReference type="GO" id="GO:0006354">
    <property type="term" value="P:DNA-templated transcription elongation"/>
    <property type="evidence" value="ECO:0007669"/>
    <property type="project" value="UniProtKB-UniRule"/>
</dbReference>
<evidence type="ECO:0000256" key="5">
    <source>
        <dbReference type="HAMAP-Rule" id="MF_00948"/>
    </source>
</evidence>
<evidence type="ECO:0000259" key="8">
    <source>
        <dbReference type="SMART" id="SM00738"/>
    </source>
</evidence>
<comment type="function">
    <text evidence="5">Participates in transcription elongation, termination and antitermination. In the absence of Rho, increases the rate of transcription elongation by the RNA polymerase (RNAP), probably by partially suppressing pausing. In the presence of Rho, modulates most Rho-dependent termination events by interacting with the RNAP to render the complex more susceptible to the termination activity of Rho. May be required to overcome a kinetic limitation of Rho to function at certain terminators. Also involved in ribosomal RNA transcriptional antitermination.</text>
</comment>
<dbReference type="AlphaFoldDB" id="A0A0H5BWU6"/>
<gene>
    <name evidence="5 10" type="primary">nusG</name>
    <name evidence="10" type="ORF">WEOB_116</name>
</gene>
<dbReference type="Proteomes" id="UP000242753">
    <property type="component" value="Chromosome I"/>
</dbReference>
<organism evidence="10 11">
    <name type="scientific">Candidatus Westeberhardia cardiocondylae</name>
    <dbReference type="NCBI Taxonomy" id="1594731"/>
    <lineage>
        <taxon>Bacteria</taxon>
        <taxon>Pseudomonadati</taxon>
        <taxon>Pseudomonadota</taxon>
        <taxon>Gammaproteobacteria</taxon>
        <taxon>Enterobacterales</taxon>
        <taxon>Enterobacteriaceae</taxon>
        <taxon>ant endosymbionts</taxon>
        <taxon>Candidatus Westeberhardia</taxon>
    </lineage>
</organism>
<evidence type="ECO:0000256" key="1">
    <source>
        <dbReference type="ARBA" id="ARBA00022472"/>
    </source>
</evidence>
<dbReference type="InterPro" id="IPR015869">
    <property type="entry name" value="Transcrpt_antiterm_NusG_bac_CS"/>
</dbReference>
<keyword evidence="11" id="KW-1185">Reference proteome</keyword>
<dbReference type="CDD" id="cd09891">
    <property type="entry name" value="NGN_Bact_1"/>
    <property type="match status" value="1"/>
</dbReference>
<dbReference type="InterPro" id="IPR043425">
    <property type="entry name" value="NusG-like"/>
</dbReference>
<evidence type="ECO:0000313" key="10">
    <source>
        <dbReference type="EMBL" id="CEN32074.1"/>
    </source>
</evidence>
<evidence type="ECO:0000256" key="2">
    <source>
        <dbReference type="ARBA" id="ARBA00022814"/>
    </source>
</evidence>
<dbReference type="InterPro" id="IPR006645">
    <property type="entry name" value="NGN-like_dom"/>
</dbReference>
<dbReference type="SUPFAM" id="SSF50104">
    <property type="entry name" value="Translation proteins SH3-like domain"/>
    <property type="match status" value="1"/>
</dbReference>
<evidence type="ECO:0000256" key="4">
    <source>
        <dbReference type="ARBA" id="ARBA00023163"/>
    </source>
</evidence>
<evidence type="ECO:0000256" key="7">
    <source>
        <dbReference type="RuleBase" id="RU000538"/>
    </source>
</evidence>
<dbReference type="CDD" id="cd06091">
    <property type="entry name" value="KOW_NusG"/>
    <property type="match status" value="1"/>
</dbReference>
<keyword evidence="3 5" id="KW-0805">Transcription regulation</keyword>
<dbReference type="PRINTS" id="PR00338">
    <property type="entry name" value="NUSGTNSCPFCT"/>
</dbReference>
<dbReference type="NCBIfam" id="TIGR00922">
    <property type="entry name" value="nusG"/>
    <property type="match status" value="1"/>
</dbReference>
<dbReference type="InterPro" id="IPR008991">
    <property type="entry name" value="Translation_prot_SH3-like_sf"/>
</dbReference>
<evidence type="ECO:0000313" key="11">
    <source>
        <dbReference type="Proteomes" id="UP000242753"/>
    </source>
</evidence>
<dbReference type="InterPro" id="IPR001062">
    <property type="entry name" value="Transcrpt_antiterm_NusG"/>
</dbReference>
<dbReference type="SMART" id="SM00738">
    <property type="entry name" value="NGN"/>
    <property type="match status" value="1"/>
</dbReference>
<dbReference type="SMART" id="SM00739">
    <property type="entry name" value="KOW"/>
    <property type="match status" value="1"/>
</dbReference>
<dbReference type="EMBL" id="LN774881">
    <property type="protein sequence ID" value="CEN32074.1"/>
    <property type="molecule type" value="Genomic_DNA"/>
</dbReference>
<dbReference type="PANTHER" id="PTHR30265:SF2">
    <property type="entry name" value="TRANSCRIPTION TERMINATION_ANTITERMINATION PROTEIN NUSG"/>
    <property type="match status" value="1"/>
</dbReference>
<proteinExistence type="inferred from homology"/>
<keyword evidence="4 5" id="KW-0804">Transcription</keyword>
<evidence type="ECO:0000259" key="9">
    <source>
        <dbReference type="SMART" id="SM00739"/>
    </source>
</evidence>
<feature type="domain" description="NusG-like N-terminal" evidence="8">
    <location>
        <begin position="7"/>
        <end position="116"/>
    </location>
</feature>
<dbReference type="InterPro" id="IPR014722">
    <property type="entry name" value="Rib_uL2_dom2"/>
</dbReference>
<protein>
    <recommendedName>
        <fullName evidence="5 6">Transcription termination/antitermination protein NusG</fullName>
    </recommendedName>
</protein>
<dbReference type="Pfam" id="PF02357">
    <property type="entry name" value="NusG"/>
    <property type="match status" value="1"/>
</dbReference>
<dbReference type="InterPro" id="IPR047050">
    <property type="entry name" value="NGN"/>
</dbReference>
<accession>A0A0H5BWU6</accession>
<feature type="domain" description="KOW" evidence="9">
    <location>
        <begin position="128"/>
        <end position="155"/>
    </location>
</feature>
<dbReference type="Gene3D" id="2.30.30.30">
    <property type="match status" value="1"/>
</dbReference>
<dbReference type="FunFam" id="3.30.70.940:FF:000001">
    <property type="entry name" value="Transcription termination/antitermination protein NusG"/>
    <property type="match status" value="1"/>
</dbReference>
<dbReference type="GO" id="GO:0006353">
    <property type="term" value="P:DNA-templated transcription termination"/>
    <property type="evidence" value="ECO:0007669"/>
    <property type="project" value="UniProtKB-UniRule"/>
</dbReference>
<comment type="subunit">
    <text evidence="5">Monomer. Interacts with the transcription termination factor Rho and with RNA polymerase.</text>
</comment>
<dbReference type="PANTHER" id="PTHR30265">
    <property type="entry name" value="RHO-INTERACTING TRANSCRIPTION TERMINATION FACTOR NUSG"/>
    <property type="match status" value="1"/>
</dbReference>
<dbReference type="FunFam" id="2.30.30.30:FF:000002">
    <property type="entry name" value="Transcription termination/antitermination factor NusG"/>
    <property type="match status" value="1"/>
</dbReference>